<feature type="region of interest" description="Disordered" evidence="6">
    <location>
        <begin position="35"/>
        <end position="60"/>
    </location>
</feature>
<evidence type="ECO:0000256" key="1">
    <source>
        <dbReference type="ARBA" id="ARBA00004123"/>
    </source>
</evidence>
<accession>A0A1M2VUE3</accession>
<evidence type="ECO:0000256" key="4">
    <source>
        <dbReference type="ARBA" id="ARBA00023163"/>
    </source>
</evidence>
<comment type="subcellular location">
    <subcellularLocation>
        <location evidence="1">Nucleus</location>
    </subcellularLocation>
</comment>
<feature type="region of interest" description="Disordered" evidence="6">
    <location>
        <begin position="168"/>
        <end position="190"/>
    </location>
</feature>
<name>A0A1M2VUE3_TRAPU</name>
<evidence type="ECO:0000256" key="2">
    <source>
        <dbReference type="ARBA" id="ARBA00022491"/>
    </source>
</evidence>
<evidence type="ECO:0000313" key="7">
    <source>
        <dbReference type="EMBL" id="OJT11215.1"/>
    </source>
</evidence>
<dbReference type="InterPro" id="IPR013907">
    <property type="entry name" value="Sds3"/>
</dbReference>
<evidence type="ECO:0000256" key="3">
    <source>
        <dbReference type="ARBA" id="ARBA00023015"/>
    </source>
</evidence>
<protein>
    <submittedName>
        <fullName evidence="7">Uncharacterized protein</fullName>
    </submittedName>
</protein>
<gene>
    <name evidence="7" type="ORF">TRAPUB_12259</name>
</gene>
<feature type="region of interest" description="Disordered" evidence="6">
    <location>
        <begin position="303"/>
        <end position="330"/>
    </location>
</feature>
<dbReference type="Proteomes" id="UP000184267">
    <property type="component" value="Unassembled WGS sequence"/>
</dbReference>
<feature type="compositionally biased region" description="Basic and acidic residues" evidence="6">
    <location>
        <begin position="51"/>
        <end position="60"/>
    </location>
</feature>
<keyword evidence="8" id="KW-1185">Reference proteome</keyword>
<feature type="compositionally biased region" description="Low complexity" evidence="6">
    <location>
        <begin position="257"/>
        <end position="266"/>
    </location>
</feature>
<dbReference type="OMA" id="THNTRKL"/>
<organism evidence="7 8">
    <name type="scientific">Trametes pubescens</name>
    <name type="common">White-rot fungus</name>
    <dbReference type="NCBI Taxonomy" id="154538"/>
    <lineage>
        <taxon>Eukaryota</taxon>
        <taxon>Fungi</taxon>
        <taxon>Dikarya</taxon>
        <taxon>Basidiomycota</taxon>
        <taxon>Agaricomycotina</taxon>
        <taxon>Agaricomycetes</taxon>
        <taxon>Polyporales</taxon>
        <taxon>Polyporaceae</taxon>
        <taxon>Trametes</taxon>
    </lineage>
</organism>
<reference evidence="7 8" key="1">
    <citation type="submission" date="2016-10" db="EMBL/GenBank/DDBJ databases">
        <title>Genome sequence of the basidiomycete white-rot fungus Trametes pubescens.</title>
        <authorList>
            <person name="Makela M.R."/>
            <person name="Granchi Z."/>
            <person name="Peng M."/>
            <person name="De Vries R.P."/>
            <person name="Grigoriev I."/>
            <person name="Riley R."/>
            <person name="Hilden K."/>
        </authorList>
    </citation>
    <scope>NUCLEOTIDE SEQUENCE [LARGE SCALE GENOMIC DNA]</scope>
    <source>
        <strain evidence="7 8">FBCC735</strain>
    </source>
</reference>
<keyword evidence="4" id="KW-0804">Transcription</keyword>
<feature type="region of interest" description="Disordered" evidence="6">
    <location>
        <begin position="232"/>
        <end position="275"/>
    </location>
</feature>
<feature type="compositionally biased region" description="Basic and acidic residues" evidence="6">
    <location>
        <begin position="168"/>
        <end position="178"/>
    </location>
</feature>
<keyword evidence="3" id="KW-0805">Transcription regulation</keyword>
<sequence>MPPQPGVFALSHSSTHKVRAGATSELTSVNTLHYETLAGPSSRPHAAPQTEEAKREKRRKEVIGKISKEMADRREEIGRHYAETISDLHSISIQLSTRPETLGAYNLRLYPLSLERGALLSSSAFQERHALQAVQTAYDEERERVEEEWRRGRERIRERMLEGIEERRRRAREEKEGEGTVVGTSPHPTSRSWHRAFRVCMGAKPNRALTSRSATVDGGMDAQSRPHITRKLRNKLGGGTSPPPTPTPGGHAGHGNGAIASISSGPVTTGPVLNPHSLSVDELPSPFPLTLISAHSNAAQSYGHGAGVTAGNGKRRARGGGREAQAPGTLGKSLNVFNSLKDVEYEADLGEIRRGNKRRRAAAGTLAGKA</sequence>
<evidence type="ECO:0000313" key="8">
    <source>
        <dbReference type="Proteomes" id="UP000184267"/>
    </source>
</evidence>
<dbReference type="GO" id="GO:0010468">
    <property type="term" value="P:regulation of gene expression"/>
    <property type="evidence" value="ECO:0007669"/>
    <property type="project" value="UniProtKB-ARBA"/>
</dbReference>
<dbReference type="GO" id="GO:0005654">
    <property type="term" value="C:nucleoplasm"/>
    <property type="evidence" value="ECO:0007669"/>
    <property type="project" value="UniProtKB-ARBA"/>
</dbReference>
<dbReference type="EMBL" id="MNAD01000670">
    <property type="protein sequence ID" value="OJT11215.1"/>
    <property type="molecule type" value="Genomic_DNA"/>
</dbReference>
<proteinExistence type="predicted"/>
<keyword evidence="5" id="KW-0539">Nucleus</keyword>
<feature type="region of interest" description="Disordered" evidence="6">
    <location>
        <begin position="208"/>
        <end position="227"/>
    </location>
</feature>
<dbReference type="SMART" id="SM01401">
    <property type="entry name" value="Sds3"/>
    <property type="match status" value="1"/>
</dbReference>
<evidence type="ECO:0000256" key="5">
    <source>
        <dbReference type="ARBA" id="ARBA00023242"/>
    </source>
</evidence>
<evidence type="ECO:0000256" key="6">
    <source>
        <dbReference type="SAM" id="MobiDB-lite"/>
    </source>
</evidence>
<dbReference type="AlphaFoldDB" id="A0A1M2VUE3"/>
<dbReference type="OrthoDB" id="70376at2759"/>
<comment type="caution">
    <text evidence="7">The sequence shown here is derived from an EMBL/GenBank/DDBJ whole genome shotgun (WGS) entry which is preliminary data.</text>
</comment>
<keyword evidence="2" id="KW-0678">Repressor</keyword>